<protein>
    <submittedName>
        <fullName evidence="2 3">Uncharacterized protein</fullName>
    </submittedName>
</protein>
<keyword evidence="4" id="KW-1185">Reference proteome</keyword>
<reference evidence="2 4" key="2">
    <citation type="journal article" date="2018" name="Plant J.">
        <title>The Physcomitrella patens chromosome-scale assembly reveals moss genome structure and evolution.</title>
        <authorList>
            <person name="Lang D."/>
            <person name="Ullrich K.K."/>
            <person name="Murat F."/>
            <person name="Fuchs J."/>
            <person name="Jenkins J."/>
            <person name="Haas F.B."/>
            <person name="Piednoel M."/>
            <person name="Gundlach H."/>
            <person name="Van Bel M."/>
            <person name="Meyberg R."/>
            <person name="Vives C."/>
            <person name="Morata J."/>
            <person name="Symeonidi A."/>
            <person name="Hiss M."/>
            <person name="Muchero W."/>
            <person name="Kamisugi Y."/>
            <person name="Saleh O."/>
            <person name="Blanc G."/>
            <person name="Decker E.L."/>
            <person name="van Gessel N."/>
            <person name="Grimwood J."/>
            <person name="Hayes R.D."/>
            <person name="Graham S.W."/>
            <person name="Gunter L.E."/>
            <person name="McDaniel S.F."/>
            <person name="Hoernstein S.N.W."/>
            <person name="Larsson A."/>
            <person name="Li F.W."/>
            <person name="Perroud P.F."/>
            <person name="Phillips J."/>
            <person name="Ranjan P."/>
            <person name="Rokshar D.S."/>
            <person name="Rothfels C.J."/>
            <person name="Schneider L."/>
            <person name="Shu S."/>
            <person name="Stevenson D.W."/>
            <person name="Thummler F."/>
            <person name="Tillich M."/>
            <person name="Villarreal Aguilar J.C."/>
            <person name="Widiez T."/>
            <person name="Wong G.K."/>
            <person name="Wymore A."/>
            <person name="Zhang Y."/>
            <person name="Zimmer A.D."/>
            <person name="Quatrano R.S."/>
            <person name="Mayer K.F.X."/>
            <person name="Goodstein D."/>
            <person name="Casacuberta J.M."/>
            <person name="Vandepoele K."/>
            <person name="Reski R."/>
            <person name="Cuming A.C."/>
            <person name="Tuskan G.A."/>
            <person name="Maumus F."/>
            <person name="Salse J."/>
            <person name="Schmutz J."/>
            <person name="Rensing S.A."/>
        </authorList>
    </citation>
    <scope>NUCLEOTIDE SEQUENCE [LARGE SCALE GENOMIC DNA]</scope>
    <source>
        <strain evidence="3 4">cv. Gransden 2004</strain>
    </source>
</reference>
<dbReference type="EnsemblPlants" id="Pp3c21_19090V3.1">
    <property type="protein sequence ID" value="Pp3c21_19090V3.1"/>
    <property type="gene ID" value="Pp3c21_19090"/>
</dbReference>
<dbReference type="PaxDb" id="3218-PP1S85_10V6.1"/>
<dbReference type="EMBL" id="ABEU02000021">
    <property type="protein sequence ID" value="PNR32253.1"/>
    <property type="molecule type" value="Genomic_DNA"/>
</dbReference>
<dbReference type="Gramene" id="Pp3c21_19090V3.1">
    <property type="protein sequence ID" value="Pp3c21_19090V3.1"/>
    <property type="gene ID" value="Pp3c21_19090"/>
</dbReference>
<organism evidence="2">
    <name type="scientific">Physcomitrium patens</name>
    <name type="common">Spreading-leaved earth moss</name>
    <name type="synonym">Physcomitrella patens</name>
    <dbReference type="NCBI Taxonomy" id="3218"/>
    <lineage>
        <taxon>Eukaryota</taxon>
        <taxon>Viridiplantae</taxon>
        <taxon>Streptophyta</taxon>
        <taxon>Embryophyta</taxon>
        <taxon>Bryophyta</taxon>
        <taxon>Bryophytina</taxon>
        <taxon>Bryopsida</taxon>
        <taxon>Funariidae</taxon>
        <taxon>Funariales</taxon>
        <taxon>Funariaceae</taxon>
        <taxon>Physcomitrium</taxon>
    </lineage>
</organism>
<gene>
    <name evidence="2" type="ORF">PHYPA_026379</name>
</gene>
<dbReference type="Proteomes" id="UP000006727">
    <property type="component" value="Chromosome 21"/>
</dbReference>
<dbReference type="InParanoid" id="A0A2K1ISJ9"/>
<sequence>MAESKADGDEDHEEPEVLTEEEKMANIRAVRFTVIPKYAEILQEAYPLFVRKGAKEKTQIHESQIPHLMRSLAFNPSEEQIERLIANAKYKEKPLTQKQHYEYDNFEQRMMEFLFNEPEAFQRKSESEVLEALLVSLHGNESKANKLQMYNVSNCRKYIVILDYYEASFPCKLFPNSGQKLPRFTNTTDSLRMQTISKGRKEMDAEELKVSD</sequence>
<dbReference type="GO" id="GO:0016460">
    <property type="term" value="C:myosin II complex"/>
    <property type="evidence" value="ECO:0000318"/>
    <property type="project" value="GO_Central"/>
</dbReference>
<evidence type="ECO:0000313" key="2">
    <source>
        <dbReference type="EMBL" id="PNR32253.1"/>
    </source>
</evidence>
<dbReference type="EnsemblPlants" id="Pp3c21_19093V3.1">
    <property type="protein sequence ID" value="Pp3c21_19093V3.1"/>
    <property type="gene ID" value="Pp3c21_19093"/>
</dbReference>
<feature type="compositionally biased region" description="Acidic residues" evidence="1">
    <location>
        <begin position="8"/>
        <end position="19"/>
    </location>
</feature>
<dbReference type="AlphaFoldDB" id="A0A2K1ISJ9"/>
<reference evidence="3" key="3">
    <citation type="submission" date="2020-12" db="UniProtKB">
        <authorList>
            <consortium name="EnsemblPlants"/>
        </authorList>
    </citation>
    <scope>IDENTIFICATION</scope>
</reference>
<dbReference type="Gramene" id="Pp3c21_19093V3.1">
    <property type="protein sequence ID" value="Pp3c21_19093V3.1"/>
    <property type="gene ID" value="Pp3c21_19093"/>
</dbReference>
<evidence type="ECO:0000256" key="1">
    <source>
        <dbReference type="SAM" id="MobiDB-lite"/>
    </source>
</evidence>
<accession>A0A2K1ISJ9</accession>
<evidence type="ECO:0000313" key="3">
    <source>
        <dbReference type="EnsemblPlants" id="Pp3c21_19090V3.1"/>
    </source>
</evidence>
<evidence type="ECO:0000313" key="4">
    <source>
        <dbReference type="Proteomes" id="UP000006727"/>
    </source>
</evidence>
<feature type="region of interest" description="Disordered" evidence="1">
    <location>
        <begin position="1"/>
        <end position="20"/>
    </location>
</feature>
<dbReference type="Gene3D" id="1.10.238.10">
    <property type="entry name" value="EF-hand"/>
    <property type="match status" value="1"/>
</dbReference>
<reference evidence="2 4" key="1">
    <citation type="journal article" date="2008" name="Science">
        <title>The Physcomitrella genome reveals evolutionary insights into the conquest of land by plants.</title>
        <authorList>
            <person name="Rensing S."/>
            <person name="Lang D."/>
            <person name="Zimmer A."/>
            <person name="Terry A."/>
            <person name="Salamov A."/>
            <person name="Shapiro H."/>
            <person name="Nishiyama T."/>
            <person name="Perroud P.-F."/>
            <person name="Lindquist E."/>
            <person name="Kamisugi Y."/>
            <person name="Tanahashi T."/>
            <person name="Sakakibara K."/>
            <person name="Fujita T."/>
            <person name="Oishi K."/>
            <person name="Shin-I T."/>
            <person name="Kuroki Y."/>
            <person name="Toyoda A."/>
            <person name="Suzuki Y."/>
            <person name="Hashimoto A."/>
            <person name="Yamaguchi K."/>
            <person name="Sugano A."/>
            <person name="Kohara Y."/>
            <person name="Fujiyama A."/>
            <person name="Anterola A."/>
            <person name="Aoki S."/>
            <person name="Ashton N."/>
            <person name="Barbazuk W.B."/>
            <person name="Barker E."/>
            <person name="Bennetzen J."/>
            <person name="Bezanilla M."/>
            <person name="Blankenship R."/>
            <person name="Cho S.H."/>
            <person name="Dutcher S."/>
            <person name="Estelle M."/>
            <person name="Fawcett J.A."/>
            <person name="Gundlach H."/>
            <person name="Hanada K."/>
            <person name="Heyl A."/>
            <person name="Hicks K.A."/>
            <person name="Hugh J."/>
            <person name="Lohr M."/>
            <person name="Mayer K."/>
            <person name="Melkozernov A."/>
            <person name="Murata T."/>
            <person name="Nelson D."/>
            <person name="Pils B."/>
            <person name="Prigge M."/>
            <person name="Reiss B."/>
            <person name="Renner T."/>
            <person name="Rombauts S."/>
            <person name="Rushton P."/>
            <person name="Sanderfoot A."/>
            <person name="Schween G."/>
            <person name="Shiu S.-H."/>
            <person name="Stueber K."/>
            <person name="Theodoulou F.L."/>
            <person name="Tu H."/>
            <person name="Van de Peer Y."/>
            <person name="Verrier P.J."/>
            <person name="Waters E."/>
            <person name="Wood A."/>
            <person name="Yang L."/>
            <person name="Cove D."/>
            <person name="Cuming A."/>
            <person name="Hasebe M."/>
            <person name="Lucas S."/>
            <person name="Mishler D.B."/>
            <person name="Reski R."/>
            <person name="Grigoriev I."/>
            <person name="Quatrano R.S."/>
            <person name="Boore J.L."/>
        </authorList>
    </citation>
    <scope>NUCLEOTIDE SEQUENCE [LARGE SCALE GENOMIC DNA]</scope>
    <source>
        <strain evidence="3 4">cv. Gransden 2004</strain>
    </source>
</reference>
<proteinExistence type="predicted"/>
<name>A0A2K1ISJ9_PHYPA</name>